<name>A0A1L7XVT8_9HELO</name>
<reference evidence="1 2" key="1">
    <citation type="submission" date="2016-03" db="EMBL/GenBank/DDBJ databases">
        <authorList>
            <person name="Ploux O."/>
        </authorList>
    </citation>
    <scope>NUCLEOTIDE SEQUENCE [LARGE SCALE GENOMIC DNA]</scope>
    <source>
        <strain evidence="1 2">UAMH 11012</strain>
    </source>
</reference>
<dbReference type="Pfam" id="PF04229">
    <property type="entry name" value="GrpB"/>
    <property type="match status" value="1"/>
</dbReference>
<protein>
    <submittedName>
        <fullName evidence="1">Related to GrpB domain protein</fullName>
    </submittedName>
</protein>
<evidence type="ECO:0000313" key="1">
    <source>
        <dbReference type="EMBL" id="CZR69154.1"/>
    </source>
</evidence>
<dbReference type="PANTHER" id="PTHR34822">
    <property type="entry name" value="GRPB DOMAIN PROTEIN (AFU_ORTHOLOGUE AFUA_1G01530)"/>
    <property type="match status" value="1"/>
</dbReference>
<dbReference type="AlphaFoldDB" id="A0A1L7XVT8"/>
<dbReference type="SUPFAM" id="SSF81301">
    <property type="entry name" value="Nucleotidyltransferase"/>
    <property type="match status" value="1"/>
</dbReference>
<dbReference type="Gene3D" id="3.30.460.10">
    <property type="entry name" value="Beta Polymerase, domain 2"/>
    <property type="match status" value="1"/>
</dbReference>
<evidence type="ECO:0000313" key="2">
    <source>
        <dbReference type="Proteomes" id="UP000184330"/>
    </source>
</evidence>
<proteinExistence type="predicted"/>
<keyword evidence="2" id="KW-1185">Reference proteome</keyword>
<dbReference type="PANTHER" id="PTHR34822:SF1">
    <property type="entry name" value="GRPB FAMILY PROTEIN"/>
    <property type="match status" value="1"/>
</dbReference>
<gene>
    <name evidence="1" type="ORF">PAC_19054</name>
</gene>
<sequence length="216" mass="24240">MSNGVSIEELVKHLDFDENDVERVSFRKVKPSLDIADSDPTWPSTYAIFASRIVAALGPPSSTNGAEPGTGHLVSVSHVGSTSVPGLPAKAIIDIDVVVPDINDESAYVAALESQGFQFILREPKWYSHRFFTADEPMFANVHVWGPACPEAERHRIFKEWLIENVEDRELYARTKKECSEASKLGGESIQDYNYRKEGVIKDILHRAFKRFGYVR</sequence>
<dbReference type="Proteomes" id="UP000184330">
    <property type="component" value="Unassembled WGS sequence"/>
</dbReference>
<organism evidence="1 2">
    <name type="scientific">Phialocephala subalpina</name>
    <dbReference type="NCBI Taxonomy" id="576137"/>
    <lineage>
        <taxon>Eukaryota</taxon>
        <taxon>Fungi</taxon>
        <taxon>Dikarya</taxon>
        <taxon>Ascomycota</taxon>
        <taxon>Pezizomycotina</taxon>
        <taxon>Leotiomycetes</taxon>
        <taxon>Helotiales</taxon>
        <taxon>Mollisiaceae</taxon>
        <taxon>Phialocephala</taxon>
        <taxon>Phialocephala fortinii species complex</taxon>
    </lineage>
</organism>
<dbReference type="InterPro" id="IPR007344">
    <property type="entry name" value="GrpB/CoaE"/>
</dbReference>
<dbReference type="EMBL" id="FJOG01000066">
    <property type="protein sequence ID" value="CZR69154.1"/>
    <property type="molecule type" value="Genomic_DNA"/>
</dbReference>
<accession>A0A1L7XVT8</accession>
<dbReference type="InterPro" id="IPR043519">
    <property type="entry name" value="NT_sf"/>
</dbReference>
<dbReference type="OrthoDB" id="630895at2759"/>